<evidence type="ECO:0000256" key="9">
    <source>
        <dbReference type="ARBA" id="ARBA00023235"/>
    </source>
</evidence>
<keyword evidence="9" id="KW-0413">Isomerase</keyword>
<dbReference type="EMBL" id="JQBP01000002">
    <property type="protein sequence ID" value="KRN75411.1"/>
    <property type="molecule type" value="Genomic_DNA"/>
</dbReference>
<dbReference type="Pfam" id="PF03796">
    <property type="entry name" value="DnaB_C"/>
    <property type="match status" value="1"/>
</dbReference>
<dbReference type="GO" id="GO:0042802">
    <property type="term" value="F:identical protein binding"/>
    <property type="evidence" value="ECO:0007669"/>
    <property type="project" value="UniProtKB-ARBA"/>
</dbReference>
<dbReference type="EC" id="5.6.2.3" evidence="11 12"/>
<dbReference type="InterPro" id="IPR016136">
    <property type="entry name" value="DNA_helicase_N/primase_C"/>
</dbReference>
<dbReference type="OrthoDB" id="9773982at2"/>
<keyword evidence="4 12" id="KW-0547">Nucleotide-binding</keyword>
<dbReference type="InterPro" id="IPR036185">
    <property type="entry name" value="DNA_heli_DnaB-like_N_sf"/>
</dbReference>
<evidence type="ECO:0000259" key="13">
    <source>
        <dbReference type="PROSITE" id="PS51199"/>
    </source>
</evidence>
<evidence type="ECO:0000313" key="15">
    <source>
        <dbReference type="Proteomes" id="UP000051655"/>
    </source>
</evidence>
<evidence type="ECO:0000256" key="11">
    <source>
        <dbReference type="NCBIfam" id="TIGR00665"/>
    </source>
</evidence>
<accession>A0A0R2JDI7</accession>
<evidence type="ECO:0000256" key="4">
    <source>
        <dbReference type="ARBA" id="ARBA00022741"/>
    </source>
</evidence>
<dbReference type="Proteomes" id="UP000051655">
    <property type="component" value="Unassembled WGS sequence"/>
</dbReference>
<evidence type="ECO:0000256" key="3">
    <source>
        <dbReference type="ARBA" id="ARBA00022705"/>
    </source>
</evidence>
<dbReference type="CDD" id="cd00984">
    <property type="entry name" value="DnaB_C"/>
    <property type="match status" value="1"/>
</dbReference>
<comment type="caution">
    <text evidence="14">The sequence shown here is derived from an EMBL/GenBank/DDBJ whole genome shotgun (WGS) entry which is preliminary data.</text>
</comment>
<keyword evidence="5 12" id="KW-0378">Hydrolase</keyword>
<dbReference type="GO" id="GO:0005829">
    <property type="term" value="C:cytosol"/>
    <property type="evidence" value="ECO:0007669"/>
    <property type="project" value="TreeGrafter"/>
</dbReference>
<keyword evidence="8 12" id="KW-0238">DNA-binding</keyword>
<dbReference type="SUPFAM" id="SSF52540">
    <property type="entry name" value="P-loop containing nucleoside triphosphate hydrolases"/>
    <property type="match status" value="1"/>
</dbReference>
<gene>
    <name evidence="14" type="ORF">IV73_GL000576</name>
</gene>
<dbReference type="Pfam" id="PF00772">
    <property type="entry name" value="DnaB"/>
    <property type="match status" value="1"/>
</dbReference>
<dbReference type="NCBIfam" id="TIGR00665">
    <property type="entry name" value="DnaB"/>
    <property type="match status" value="1"/>
</dbReference>
<protein>
    <recommendedName>
        <fullName evidence="11 12">Replicative DNA helicase</fullName>
        <ecNumber evidence="11 12">5.6.2.3</ecNumber>
    </recommendedName>
</protein>
<evidence type="ECO:0000256" key="7">
    <source>
        <dbReference type="ARBA" id="ARBA00022840"/>
    </source>
</evidence>
<dbReference type="GO" id="GO:0006269">
    <property type="term" value="P:DNA replication, synthesis of primer"/>
    <property type="evidence" value="ECO:0007669"/>
    <property type="project" value="UniProtKB-UniRule"/>
</dbReference>
<evidence type="ECO:0000256" key="6">
    <source>
        <dbReference type="ARBA" id="ARBA00022806"/>
    </source>
</evidence>
<dbReference type="InterPro" id="IPR007692">
    <property type="entry name" value="DNA_helicase_DnaB"/>
</dbReference>
<evidence type="ECO:0000256" key="1">
    <source>
        <dbReference type="ARBA" id="ARBA00008428"/>
    </source>
</evidence>
<dbReference type="SUPFAM" id="SSF48024">
    <property type="entry name" value="N-terminal domain of DnaB helicase"/>
    <property type="match status" value="1"/>
</dbReference>
<dbReference type="PANTHER" id="PTHR30153:SF2">
    <property type="entry name" value="REPLICATIVE DNA HELICASE"/>
    <property type="match status" value="1"/>
</dbReference>
<keyword evidence="2 12" id="KW-0639">Primosome</keyword>
<dbReference type="Gene3D" id="1.10.860.10">
    <property type="entry name" value="DNAb Helicase, Chain A"/>
    <property type="match status" value="1"/>
</dbReference>
<evidence type="ECO:0000256" key="12">
    <source>
        <dbReference type="RuleBase" id="RU362085"/>
    </source>
</evidence>
<name>A0A0R2JDI7_9LACO</name>
<dbReference type="InterPro" id="IPR027417">
    <property type="entry name" value="P-loop_NTPase"/>
</dbReference>
<keyword evidence="6 12" id="KW-0347">Helicase</keyword>
<reference evidence="14 15" key="1">
    <citation type="journal article" date="2015" name="Genome Announc.">
        <title>Expanding the biotechnology potential of lactobacilli through comparative genomics of 213 strains and associated genera.</title>
        <authorList>
            <person name="Sun Z."/>
            <person name="Harris H.M."/>
            <person name="McCann A."/>
            <person name="Guo C."/>
            <person name="Argimon S."/>
            <person name="Zhang W."/>
            <person name="Yang X."/>
            <person name="Jeffery I.B."/>
            <person name="Cooney J.C."/>
            <person name="Kagawa T.F."/>
            <person name="Liu W."/>
            <person name="Song Y."/>
            <person name="Salvetti E."/>
            <person name="Wrobel A."/>
            <person name="Rasinkangas P."/>
            <person name="Parkhill J."/>
            <person name="Rea M.C."/>
            <person name="O'Sullivan O."/>
            <person name="Ritari J."/>
            <person name="Douillard F.P."/>
            <person name="Paul Ross R."/>
            <person name="Yang R."/>
            <person name="Briner A.E."/>
            <person name="Felis G.E."/>
            <person name="de Vos W.M."/>
            <person name="Barrangou R."/>
            <person name="Klaenhammer T.R."/>
            <person name="Caufield P.W."/>
            <person name="Cui Y."/>
            <person name="Zhang H."/>
            <person name="O'Toole P.W."/>
        </authorList>
    </citation>
    <scope>NUCLEOTIDE SEQUENCE [LARGE SCALE GENOMIC DNA]</scope>
    <source>
        <strain evidence="14 15">DSM 20593</strain>
    </source>
</reference>
<dbReference type="Gene3D" id="3.40.50.300">
    <property type="entry name" value="P-loop containing nucleotide triphosphate hydrolases"/>
    <property type="match status" value="1"/>
</dbReference>
<sequence length="468" mass="51288">MADEVIDYKSAPQDNFAEQAVLGSILISTDPVDTLTTVSSIVQSHDFFQTRHKLIYQAMLALDDAGRPIDSLVLQDQLSSMNQLENSGGAAYLAELGLVVPIASNAETYAKIVKEKSQRRTLLDVLADGTEASYAELEPVTDLIARVSGSLDGIDTEDGSADFRSIETVVTESFDQIERNAHNDGKITGLSSGFRELDNLTTGFHPGEMVVVAARPAVGKTAFVLNVAQKVAVMNPNLPVAIFSLEMPAVSLVNRMLASEGNINSQNMRSGALTDEEWSKLTIAMASLSGTKLFIDDTAGIKITEIRSKLRRLKKQEGQLGLVIIDYLQLVEGTTNESQQQAVSSVSRNIKKMAMELEVPIIALAQLSRGVEQRQDKRPVLSDIRDSGSIEQDADIVGFLYREDYYRQDNDEGENTGAGQQDEDGPIELIVEKNRSGARGTAKMLFQKAYSKFSNFDYYHTDDDNPFN</sequence>
<dbReference type="RefSeq" id="WP_057754490.1">
    <property type="nucleotide sequence ID" value="NZ_JQBP01000002.1"/>
</dbReference>
<dbReference type="PROSITE" id="PS51199">
    <property type="entry name" value="SF4_HELICASE"/>
    <property type="match status" value="1"/>
</dbReference>
<dbReference type="PATRIC" id="fig|1616.3.peg.592"/>
<dbReference type="InterPro" id="IPR007694">
    <property type="entry name" value="DNA_helicase_DnaB-like_C"/>
</dbReference>
<dbReference type="GO" id="GO:0043139">
    <property type="term" value="F:5'-3' DNA helicase activity"/>
    <property type="evidence" value="ECO:0007669"/>
    <property type="project" value="UniProtKB-EC"/>
</dbReference>
<dbReference type="GO" id="GO:0016887">
    <property type="term" value="F:ATP hydrolysis activity"/>
    <property type="evidence" value="ECO:0007669"/>
    <property type="project" value="RHEA"/>
</dbReference>
<comment type="similarity">
    <text evidence="1 12">Belongs to the helicase family. DnaB subfamily.</text>
</comment>
<evidence type="ECO:0000256" key="8">
    <source>
        <dbReference type="ARBA" id="ARBA00023125"/>
    </source>
</evidence>
<keyword evidence="3 12" id="KW-0235">DNA replication</keyword>
<keyword evidence="7 12" id="KW-0067">ATP-binding</keyword>
<evidence type="ECO:0000256" key="10">
    <source>
        <dbReference type="ARBA" id="ARBA00048954"/>
    </source>
</evidence>
<dbReference type="FunFam" id="3.40.50.300:FF:000076">
    <property type="entry name" value="Replicative DNA helicase"/>
    <property type="match status" value="1"/>
</dbReference>
<dbReference type="GO" id="GO:0005524">
    <property type="term" value="F:ATP binding"/>
    <property type="evidence" value="ECO:0007669"/>
    <property type="project" value="UniProtKB-UniRule"/>
</dbReference>
<dbReference type="InterPro" id="IPR007693">
    <property type="entry name" value="DNA_helicase_DnaB-like_N"/>
</dbReference>
<dbReference type="STRING" id="1616.IV73_GL000576"/>
<dbReference type="NCBIfam" id="NF004384">
    <property type="entry name" value="PRK05748.1"/>
    <property type="match status" value="1"/>
</dbReference>
<comment type="function">
    <text evidence="12">The main replicative DNA helicase, it participates in initiation and elongation during chromosome replication. Travels ahead of the DNA replisome, separating dsDNA into templates for DNA synthesis. A processive ATP-dependent 5'-3' DNA helicase it has DNA-dependent ATPase activity.</text>
</comment>
<dbReference type="AlphaFoldDB" id="A0A0R2JDI7"/>
<dbReference type="PANTHER" id="PTHR30153">
    <property type="entry name" value="REPLICATIVE DNA HELICASE DNAB"/>
    <property type="match status" value="1"/>
</dbReference>
<proteinExistence type="inferred from homology"/>
<dbReference type="GO" id="GO:1990077">
    <property type="term" value="C:primosome complex"/>
    <property type="evidence" value="ECO:0007669"/>
    <property type="project" value="UniProtKB-UniRule"/>
</dbReference>
<keyword evidence="15" id="KW-1185">Reference proteome</keyword>
<organism evidence="14 15">
    <name type="scientific">Weissella kandleri</name>
    <dbReference type="NCBI Taxonomy" id="1616"/>
    <lineage>
        <taxon>Bacteria</taxon>
        <taxon>Bacillati</taxon>
        <taxon>Bacillota</taxon>
        <taxon>Bacilli</taxon>
        <taxon>Lactobacillales</taxon>
        <taxon>Lactobacillaceae</taxon>
        <taxon>Weissella</taxon>
    </lineage>
</organism>
<evidence type="ECO:0000256" key="5">
    <source>
        <dbReference type="ARBA" id="ARBA00022801"/>
    </source>
</evidence>
<evidence type="ECO:0000256" key="2">
    <source>
        <dbReference type="ARBA" id="ARBA00022515"/>
    </source>
</evidence>
<dbReference type="GO" id="GO:0003677">
    <property type="term" value="F:DNA binding"/>
    <property type="evidence" value="ECO:0007669"/>
    <property type="project" value="UniProtKB-UniRule"/>
</dbReference>
<evidence type="ECO:0000313" key="14">
    <source>
        <dbReference type="EMBL" id="KRN75411.1"/>
    </source>
</evidence>
<comment type="catalytic activity">
    <reaction evidence="10 12">
        <text>ATP + H2O = ADP + phosphate + H(+)</text>
        <dbReference type="Rhea" id="RHEA:13065"/>
        <dbReference type="ChEBI" id="CHEBI:15377"/>
        <dbReference type="ChEBI" id="CHEBI:15378"/>
        <dbReference type="ChEBI" id="CHEBI:30616"/>
        <dbReference type="ChEBI" id="CHEBI:43474"/>
        <dbReference type="ChEBI" id="CHEBI:456216"/>
        <dbReference type="EC" id="5.6.2.3"/>
    </reaction>
</comment>
<feature type="domain" description="SF4 helicase" evidence="13">
    <location>
        <begin position="183"/>
        <end position="460"/>
    </location>
</feature>